<gene>
    <name evidence="2" type="primary">Hypp2926</name>
    <name evidence="2" type="ORF">BLAG_LOCUS18691</name>
</gene>
<dbReference type="EMBL" id="OV696689">
    <property type="protein sequence ID" value="CAH1264263.1"/>
    <property type="molecule type" value="Genomic_DNA"/>
</dbReference>
<protein>
    <submittedName>
        <fullName evidence="2">Hypp2926 protein</fullName>
    </submittedName>
</protein>
<evidence type="ECO:0000313" key="3">
    <source>
        <dbReference type="Proteomes" id="UP000838412"/>
    </source>
</evidence>
<feature type="region of interest" description="Disordered" evidence="1">
    <location>
        <begin position="60"/>
        <end position="95"/>
    </location>
</feature>
<dbReference type="Proteomes" id="UP000838412">
    <property type="component" value="Chromosome 4"/>
</dbReference>
<name>A0A8J9ZVE0_BRALA</name>
<dbReference type="AlphaFoldDB" id="A0A8J9ZVE0"/>
<sequence length="95" mass="10068">MNTPQHITGRNFTNLGFDFTTVCGGGFVFGGIKVPSVAGEVIVCAAGRNREEARSLVINSAAEGKGQPGDRDLQNPVVSLMQVPMRPPEQPDRTG</sequence>
<proteinExistence type="predicted"/>
<evidence type="ECO:0000313" key="2">
    <source>
        <dbReference type="EMBL" id="CAH1264263.1"/>
    </source>
</evidence>
<reference evidence="2" key="1">
    <citation type="submission" date="2022-01" db="EMBL/GenBank/DDBJ databases">
        <authorList>
            <person name="Braso-Vives M."/>
        </authorList>
    </citation>
    <scope>NUCLEOTIDE SEQUENCE</scope>
</reference>
<keyword evidence="3" id="KW-1185">Reference proteome</keyword>
<evidence type="ECO:0000256" key="1">
    <source>
        <dbReference type="SAM" id="MobiDB-lite"/>
    </source>
</evidence>
<accession>A0A8J9ZVE0</accession>
<organism evidence="2 3">
    <name type="scientific">Branchiostoma lanceolatum</name>
    <name type="common">Common lancelet</name>
    <name type="synonym">Amphioxus lanceolatum</name>
    <dbReference type="NCBI Taxonomy" id="7740"/>
    <lineage>
        <taxon>Eukaryota</taxon>
        <taxon>Metazoa</taxon>
        <taxon>Chordata</taxon>
        <taxon>Cephalochordata</taxon>
        <taxon>Leptocardii</taxon>
        <taxon>Amphioxiformes</taxon>
        <taxon>Branchiostomatidae</taxon>
        <taxon>Branchiostoma</taxon>
    </lineage>
</organism>